<dbReference type="InterPro" id="IPR000639">
    <property type="entry name" value="Epox_hydrolase-like"/>
</dbReference>
<dbReference type="PRINTS" id="PR00412">
    <property type="entry name" value="EPOXHYDRLASE"/>
</dbReference>
<gene>
    <name evidence="4" type="ORF">J1N51_05040</name>
</gene>
<dbReference type="PANTHER" id="PTHR43798:SF14">
    <property type="entry name" value="SERINE HYDROLASE-LIKE PROTEIN DDB_G0286239"/>
    <property type="match status" value="1"/>
</dbReference>
<evidence type="ECO:0000256" key="2">
    <source>
        <dbReference type="ARBA" id="ARBA00022801"/>
    </source>
</evidence>
<dbReference type="Proteomes" id="UP000682739">
    <property type="component" value="Chromosome"/>
</dbReference>
<dbReference type="Gene3D" id="3.40.50.1820">
    <property type="entry name" value="alpha/beta hydrolase"/>
    <property type="match status" value="1"/>
</dbReference>
<evidence type="ECO:0000313" key="4">
    <source>
        <dbReference type="EMBL" id="QTH64825.1"/>
    </source>
</evidence>
<keyword evidence="5" id="KW-1185">Reference proteome</keyword>
<reference evidence="4" key="1">
    <citation type="submission" date="2021-03" db="EMBL/GenBank/DDBJ databases">
        <title>Description of Psychrosphaera ytuae sp. nov. isolated from deep sea sediment of South China Sea.</title>
        <authorList>
            <person name="Zhang J."/>
            <person name="Xu X.-D."/>
        </authorList>
    </citation>
    <scope>NUCLEOTIDE SEQUENCE</scope>
    <source>
        <strain evidence="4">MTZ26</strain>
    </source>
</reference>
<accession>A0A975DFR1</accession>
<dbReference type="AlphaFoldDB" id="A0A975DFR1"/>
<dbReference type="KEGG" id="psym:J1N51_05040"/>
<dbReference type="PRINTS" id="PR00111">
    <property type="entry name" value="ABHYDROLASE"/>
</dbReference>
<dbReference type="EMBL" id="CP072110">
    <property type="protein sequence ID" value="QTH64825.1"/>
    <property type="molecule type" value="Genomic_DNA"/>
</dbReference>
<dbReference type="PANTHER" id="PTHR43798">
    <property type="entry name" value="MONOACYLGLYCEROL LIPASE"/>
    <property type="match status" value="1"/>
</dbReference>
<dbReference type="InterPro" id="IPR050266">
    <property type="entry name" value="AB_hydrolase_sf"/>
</dbReference>
<dbReference type="GO" id="GO:0016787">
    <property type="term" value="F:hydrolase activity"/>
    <property type="evidence" value="ECO:0007669"/>
    <property type="project" value="UniProtKB-KW"/>
</dbReference>
<evidence type="ECO:0000256" key="1">
    <source>
        <dbReference type="ARBA" id="ARBA00008645"/>
    </source>
</evidence>
<dbReference type="InterPro" id="IPR029058">
    <property type="entry name" value="AB_hydrolase_fold"/>
</dbReference>
<sequence length="280" mass="31041">MKTSKIDLPSGVMAYLESSGKPNATTVIALHGWLDNAASFVPLQKELPEYHWIMPDLPGHGDSDHRNAAGHYHFIDWVEDIVDFIDALNLSEPPILLGHSLGGMLTTVIAGLFPEKIEKLVLIDAAGLVTQKVDSLVADMREAFDSRRALKNKSKRIHKHLESAIKAREAAGNIGYEAAKILTLRNIRTVEGGFEWKTDIRLRAGSPLRLSDQAAAQIISAIKAPTLILLATDGYQNIKDNYAKFAKNYANHTCVEVPGHHHCHMEFPDQIAEQLRKFLL</sequence>
<protein>
    <submittedName>
        <fullName evidence="4">Alpha/beta hydrolase</fullName>
    </submittedName>
</protein>
<dbReference type="GO" id="GO:0016020">
    <property type="term" value="C:membrane"/>
    <property type="evidence" value="ECO:0007669"/>
    <property type="project" value="TreeGrafter"/>
</dbReference>
<dbReference type="Pfam" id="PF00561">
    <property type="entry name" value="Abhydrolase_1"/>
    <property type="match status" value="1"/>
</dbReference>
<feature type="domain" description="AB hydrolase-1" evidence="3">
    <location>
        <begin position="26"/>
        <end position="265"/>
    </location>
</feature>
<evidence type="ECO:0000259" key="3">
    <source>
        <dbReference type="Pfam" id="PF00561"/>
    </source>
</evidence>
<dbReference type="InterPro" id="IPR000073">
    <property type="entry name" value="AB_hydrolase_1"/>
</dbReference>
<comment type="similarity">
    <text evidence="1">Belongs to the AB hydrolase superfamily.</text>
</comment>
<dbReference type="SUPFAM" id="SSF53474">
    <property type="entry name" value="alpha/beta-Hydrolases"/>
    <property type="match status" value="1"/>
</dbReference>
<keyword evidence="2 4" id="KW-0378">Hydrolase</keyword>
<proteinExistence type="inferred from homology"/>
<name>A0A975DFR1_9GAMM</name>
<evidence type="ECO:0000313" key="5">
    <source>
        <dbReference type="Proteomes" id="UP000682739"/>
    </source>
</evidence>
<dbReference type="RefSeq" id="WP_208832879.1">
    <property type="nucleotide sequence ID" value="NZ_CP072110.1"/>
</dbReference>
<organism evidence="4 5">
    <name type="scientific">Psychrosphaera ytuae</name>
    <dbReference type="NCBI Taxonomy" id="2820710"/>
    <lineage>
        <taxon>Bacteria</taxon>
        <taxon>Pseudomonadati</taxon>
        <taxon>Pseudomonadota</taxon>
        <taxon>Gammaproteobacteria</taxon>
        <taxon>Alteromonadales</taxon>
        <taxon>Pseudoalteromonadaceae</taxon>
        <taxon>Psychrosphaera</taxon>
    </lineage>
</organism>